<keyword evidence="3" id="KW-0328">Glycosyltransferase</keyword>
<evidence type="ECO:0000256" key="3">
    <source>
        <dbReference type="ARBA" id="ARBA00022676"/>
    </source>
</evidence>
<keyword evidence="16" id="KW-1185">Reference proteome</keyword>
<evidence type="ECO:0000256" key="12">
    <source>
        <dbReference type="ARBA" id="ARBA00023157"/>
    </source>
</evidence>
<dbReference type="GO" id="GO:0015012">
    <property type="term" value="P:heparan sulfate proteoglycan biosynthetic process"/>
    <property type="evidence" value="ECO:0007669"/>
    <property type="project" value="TreeGrafter"/>
</dbReference>
<dbReference type="InterPro" id="IPR043538">
    <property type="entry name" value="XYLT"/>
</dbReference>
<proteinExistence type="predicted"/>
<keyword evidence="12" id="KW-1015">Disulfide bond</keyword>
<evidence type="ECO:0000256" key="8">
    <source>
        <dbReference type="ARBA" id="ARBA00022968"/>
    </source>
</evidence>
<organism evidence="15 16">
    <name type="scientific">Deminuibacter soli</name>
    <dbReference type="NCBI Taxonomy" id="2291815"/>
    <lineage>
        <taxon>Bacteria</taxon>
        <taxon>Pseudomonadati</taxon>
        <taxon>Bacteroidota</taxon>
        <taxon>Chitinophagia</taxon>
        <taxon>Chitinophagales</taxon>
        <taxon>Chitinophagaceae</taxon>
        <taxon>Deminuibacter</taxon>
    </lineage>
</organism>
<evidence type="ECO:0000313" key="15">
    <source>
        <dbReference type="EMBL" id="RFM30175.1"/>
    </source>
</evidence>
<dbReference type="EMBL" id="QTJU01000001">
    <property type="protein sequence ID" value="RFM30175.1"/>
    <property type="molecule type" value="Genomic_DNA"/>
</dbReference>
<evidence type="ECO:0000256" key="1">
    <source>
        <dbReference type="ARBA" id="ARBA00004323"/>
    </source>
</evidence>
<reference evidence="15 16" key="1">
    <citation type="submission" date="2018-08" db="EMBL/GenBank/DDBJ databases">
        <title>Chitinophagaceae sp. K23C18032701, a novel bacterium isolated from forest soil.</title>
        <authorList>
            <person name="Wang C."/>
        </authorList>
    </citation>
    <scope>NUCLEOTIDE SEQUENCE [LARGE SCALE GENOMIC DNA]</scope>
    <source>
        <strain evidence="15 16">K23C18032701</strain>
    </source>
</reference>
<evidence type="ECO:0000256" key="5">
    <source>
        <dbReference type="ARBA" id="ARBA00022692"/>
    </source>
</evidence>
<dbReference type="GO" id="GO:0046872">
    <property type="term" value="F:metal ion binding"/>
    <property type="evidence" value="ECO:0007669"/>
    <property type="project" value="UniProtKB-KW"/>
</dbReference>
<evidence type="ECO:0000256" key="9">
    <source>
        <dbReference type="ARBA" id="ARBA00022989"/>
    </source>
</evidence>
<keyword evidence="5" id="KW-0812">Transmembrane</keyword>
<keyword evidence="7" id="KW-0256">Endoplasmic reticulum</keyword>
<dbReference type="GO" id="GO:0016020">
    <property type="term" value="C:membrane"/>
    <property type="evidence" value="ECO:0007669"/>
    <property type="project" value="InterPro"/>
</dbReference>
<evidence type="ECO:0000256" key="10">
    <source>
        <dbReference type="ARBA" id="ARBA00023034"/>
    </source>
</evidence>
<keyword evidence="13" id="KW-0325">Glycoprotein</keyword>
<dbReference type="Pfam" id="PF02485">
    <property type="entry name" value="Branch"/>
    <property type="match status" value="1"/>
</dbReference>
<evidence type="ECO:0000256" key="14">
    <source>
        <dbReference type="ARBA" id="ARBA00042865"/>
    </source>
</evidence>
<evidence type="ECO:0000256" key="13">
    <source>
        <dbReference type="ARBA" id="ARBA00023180"/>
    </source>
</evidence>
<protein>
    <recommendedName>
        <fullName evidence="14">Peptide O-xylosyltransferase</fullName>
    </recommendedName>
</protein>
<evidence type="ECO:0000256" key="7">
    <source>
        <dbReference type="ARBA" id="ARBA00022824"/>
    </source>
</evidence>
<comment type="caution">
    <text evidence="15">The sequence shown here is derived from an EMBL/GenBank/DDBJ whole genome shotgun (WGS) entry which is preliminary data.</text>
</comment>
<dbReference type="PANTHER" id="PTHR46025:SF3">
    <property type="entry name" value="XYLOSYLTRANSFERASE OXT"/>
    <property type="match status" value="1"/>
</dbReference>
<evidence type="ECO:0000256" key="4">
    <source>
        <dbReference type="ARBA" id="ARBA00022679"/>
    </source>
</evidence>
<gene>
    <name evidence="15" type="ORF">DXN05_04170</name>
</gene>
<keyword evidence="4 15" id="KW-0808">Transferase</keyword>
<evidence type="ECO:0000256" key="6">
    <source>
        <dbReference type="ARBA" id="ARBA00022723"/>
    </source>
</evidence>
<keyword evidence="11" id="KW-0472">Membrane</keyword>
<dbReference type="AlphaFoldDB" id="A0A3E1NQH6"/>
<dbReference type="Proteomes" id="UP000261284">
    <property type="component" value="Unassembled WGS sequence"/>
</dbReference>
<dbReference type="RefSeq" id="WP_116845931.1">
    <property type="nucleotide sequence ID" value="NZ_QTJU01000001.1"/>
</dbReference>
<sequence>MLLCGTNRNVKTKMKVAHLILTHKQPRQLERLIQALDYPGADFFIHVDRKADITPFQYLFAKPNVFMVQKRTPIYWAAYGTIQAILNGFAEILPKQYNYINVMSGQDFPLKPAGEFFRFLEENNGQEFITARPLKEEWPDALSRVYNYHLVNVHWMKKGKHRLEQLMNAVLPRRRFPLNYTLAGGPNWFTVTSEAAAFIIDVLELRPDIARYFKYCWGADEFIFASILYNSAFRERLRECLLFCKWLPGNGHAEILTTNDLEEMKASGKFFARKFDTDTDNHIFSVLEELIGSKRQIA</sequence>
<dbReference type="GO" id="GO:0050650">
    <property type="term" value="P:chondroitin sulfate proteoglycan biosynthetic process"/>
    <property type="evidence" value="ECO:0007669"/>
    <property type="project" value="TreeGrafter"/>
</dbReference>
<keyword evidence="8" id="KW-0735">Signal-anchor</keyword>
<dbReference type="GO" id="GO:0030158">
    <property type="term" value="F:protein xylosyltransferase activity"/>
    <property type="evidence" value="ECO:0007669"/>
    <property type="project" value="InterPro"/>
</dbReference>
<evidence type="ECO:0000256" key="2">
    <source>
        <dbReference type="ARBA" id="ARBA00004648"/>
    </source>
</evidence>
<evidence type="ECO:0000256" key="11">
    <source>
        <dbReference type="ARBA" id="ARBA00023136"/>
    </source>
</evidence>
<accession>A0A3E1NQH6</accession>
<dbReference type="InterPro" id="IPR003406">
    <property type="entry name" value="Glyco_trans_14"/>
</dbReference>
<keyword evidence="9" id="KW-1133">Transmembrane helix</keyword>
<comment type="subcellular location">
    <subcellularLocation>
        <location evidence="2">Endoplasmic reticulum membrane</location>
        <topology evidence="2">Single-pass type II membrane protein</topology>
    </subcellularLocation>
    <subcellularLocation>
        <location evidence="1">Golgi apparatus membrane</location>
        <topology evidence="1">Single-pass type II membrane protein</topology>
    </subcellularLocation>
</comment>
<evidence type="ECO:0000313" key="16">
    <source>
        <dbReference type="Proteomes" id="UP000261284"/>
    </source>
</evidence>
<keyword evidence="6" id="KW-0479">Metal-binding</keyword>
<dbReference type="PANTHER" id="PTHR46025">
    <property type="entry name" value="XYLOSYLTRANSFERASE OXT"/>
    <property type="match status" value="1"/>
</dbReference>
<keyword evidence="10" id="KW-0333">Golgi apparatus</keyword>
<name>A0A3E1NQH6_9BACT</name>